<dbReference type="OrthoDB" id="9983560at2759"/>
<keyword evidence="2" id="KW-0560">Oxidoreductase</keyword>
<keyword evidence="3" id="KW-0732">Signal</keyword>
<reference evidence="5" key="1">
    <citation type="submission" date="2021-02" db="EMBL/GenBank/DDBJ databases">
        <authorList>
            <person name="Nowell W R."/>
        </authorList>
    </citation>
    <scope>NUCLEOTIDE SEQUENCE</scope>
</reference>
<dbReference type="InterPro" id="IPR016169">
    <property type="entry name" value="FAD-bd_PCMH_sub2"/>
</dbReference>
<dbReference type="Proteomes" id="UP000663855">
    <property type="component" value="Unassembled WGS sequence"/>
</dbReference>
<feature type="domain" description="FAD-binding PCMH-type" evidence="4">
    <location>
        <begin position="116"/>
        <end position="297"/>
    </location>
</feature>
<dbReference type="AlphaFoldDB" id="A0A814HIC5"/>
<dbReference type="SUPFAM" id="SSF56176">
    <property type="entry name" value="FAD-binding/transporter-associated domain-like"/>
    <property type="match status" value="1"/>
</dbReference>
<evidence type="ECO:0000313" key="10">
    <source>
        <dbReference type="Proteomes" id="UP000663855"/>
    </source>
</evidence>
<comment type="caution">
    <text evidence="5">The sequence shown here is derived from an EMBL/GenBank/DDBJ whole genome shotgun (WGS) entry which is preliminary data.</text>
</comment>
<comment type="similarity">
    <text evidence="1">Belongs to the oxygen-dependent FAD-linked oxidoreductase family.</text>
</comment>
<dbReference type="Gene3D" id="3.30.465.10">
    <property type="match status" value="1"/>
</dbReference>
<protein>
    <recommendedName>
        <fullName evidence="4">FAD-binding PCMH-type domain-containing protein</fullName>
    </recommendedName>
</protein>
<dbReference type="InterPro" id="IPR036318">
    <property type="entry name" value="FAD-bd_PCMH-like_sf"/>
</dbReference>
<dbReference type="Pfam" id="PF01565">
    <property type="entry name" value="FAD_binding_4"/>
    <property type="match status" value="1"/>
</dbReference>
<evidence type="ECO:0000256" key="3">
    <source>
        <dbReference type="SAM" id="SignalP"/>
    </source>
</evidence>
<feature type="chain" id="PRO_5035684273" description="FAD-binding PCMH-type domain-containing protein" evidence="3">
    <location>
        <begin position="25"/>
        <end position="593"/>
    </location>
</feature>
<dbReference type="PROSITE" id="PS51387">
    <property type="entry name" value="FAD_PCMH"/>
    <property type="match status" value="1"/>
</dbReference>
<dbReference type="Proteomes" id="UP000663824">
    <property type="component" value="Unassembled WGS sequence"/>
</dbReference>
<gene>
    <name evidence="8" type="ORF">BYL167_LOCUS6105</name>
    <name evidence="5" type="ORF">CJN711_LOCUS2786</name>
    <name evidence="9" type="ORF">GIL414_LOCUS13726</name>
    <name evidence="6" type="ORF">KQP761_LOCUS15199</name>
    <name evidence="7" type="ORF">MBJ925_LOCUS16885</name>
</gene>
<evidence type="ECO:0000313" key="5">
    <source>
        <dbReference type="EMBL" id="CAF1010054.1"/>
    </source>
</evidence>
<evidence type="ECO:0000256" key="2">
    <source>
        <dbReference type="ARBA" id="ARBA00023002"/>
    </source>
</evidence>
<dbReference type="Proteomes" id="UP000681720">
    <property type="component" value="Unassembled WGS sequence"/>
</dbReference>
<dbReference type="PANTHER" id="PTHR13878">
    <property type="entry name" value="GULONOLACTONE OXIDASE"/>
    <property type="match status" value="1"/>
</dbReference>
<dbReference type="EMBL" id="CAJNOW010007361">
    <property type="protein sequence ID" value="CAF1511774.1"/>
    <property type="molecule type" value="Genomic_DNA"/>
</dbReference>
<evidence type="ECO:0000259" key="4">
    <source>
        <dbReference type="PROSITE" id="PS51387"/>
    </source>
</evidence>
<dbReference type="PANTHER" id="PTHR13878:SF91">
    <property type="entry name" value="FAD BINDING DOMAIN PROTEIN (AFU_ORTHOLOGUE AFUA_6G12070)-RELATED"/>
    <property type="match status" value="1"/>
</dbReference>
<dbReference type="InterPro" id="IPR012951">
    <property type="entry name" value="BBE"/>
</dbReference>
<name>A0A814HIC5_9BILA</name>
<proteinExistence type="inferred from homology"/>
<dbReference type="Pfam" id="PF08031">
    <property type="entry name" value="BBE"/>
    <property type="match status" value="1"/>
</dbReference>
<evidence type="ECO:0000256" key="1">
    <source>
        <dbReference type="ARBA" id="ARBA00005466"/>
    </source>
</evidence>
<dbReference type="Proteomes" id="UP000681967">
    <property type="component" value="Unassembled WGS sequence"/>
</dbReference>
<evidence type="ECO:0000313" key="8">
    <source>
        <dbReference type="EMBL" id="CAF3855712.1"/>
    </source>
</evidence>
<dbReference type="InterPro" id="IPR050432">
    <property type="entry name" value="FAD-linked_Oxidoreductases_BP"/>
</dbReference>
<feature type="signal peptide" evidence="3">
    <location>
        <begin position="1"/>
        <end position="24"/>
    </location>
</feature>
<dbReference type="GO" id="GO:0071949">
    <property type="term" value="F:FAD binding"/>
    <property type="evidence" value="ECO:0007669"/>
    <property type="project" value="InterPro"/>
</dbReference>
<evidence type="ECO:0000313" key="7">
    <source>
        <dbReference type="EMBL" id="CAF2071968.1"/>
    </source>
</evidence>
<dbReference type="Proteomes" id="UP000663834">
    <property type="component" value="Unassembled WGS sequence"/>
</dbReference>
<dbReference type="EMBL" id="CAJOBJ010005634">
    <property type="protein sequence ID" value="CAF4037592.1"/>
    <property type="molecule type" value="Genomic_DNA"/>
</dbReference>
<dbReference type="GO" id="GO:0016491">
    <property type="term" value="F:oxidoreductase activity"/>
    <property type="evidence" value="ECO:0007669"/>
    <property type="project" value="UniProtKB-KW"/>
</dbReference>
<organism evidence="5 10">
    <name type="scientific">Rotaria magnacalcarata</name>
    <dbReference type="NCBI Taxonomy" id="392030"/>
    <lineage>
        <taxon>Eukaryota</taxon>
        <taxon>Metazoa</taxon>
        <taxon>Spiralia</taxon>
        <taxon>Gnathifera</taxon>
        <taxon>Rotifera</taxon>
        <taxon>Eurotatoria</taxon>
        <taxon>Bdelloidea</taxon>
        <taxon>Philodinida</taxon>
        <taxon>Philodinidae</taxon>
        <taxon>Rotaria</taxon>
    </lineage>
</organism>
<sequence length="593" mass="63733">MHTNFIYVVLYFGVYILNQRLALCGQQCRCLASNSSCWPSSVQWDNFNQSVGGCLLSPMPSAAVCNGITYNANLCNITKILWSDGFWRSNQAGAMQNYNWENTSCSITTNSTTCNQGAVPVMAVNATLPEQVQSTIRFASVNNIRLVIKSTGHDYLGRSAAAGSLLLWVHYMKNMTIINQYSWCGRENISNAARIGAGAQWAEVYSWLDGFNLTAIGGAAASVGAVGGYLQGGGHSPLSRWKGLAADQVLEYDVVLANGERQTVSPCQNASLFWALSGGGGGTYAVVLSAVIRTFPSPYIVAAAYGVTAPNQTRYATLIESFVRLLSTVADAGWSGYFQMTDLNLTGIFIVPNGNSNAVSTILNQFVANNSDLDFGGSTIFTLPSFFNFFTVALAPNNPTGFDVLLGSRLIPESIIRNSPSQVASVFVQAKGVSTMGSSLLGHLVAGGQVSNVSNFNNSVNPGWRSSLLHMVCAQPWLDTTSAANKNYVIQLLANRTGMLNTLSASTQGSCYLNEANPNELNWQETFFGSSAIYAQLKSIKNTFDPNGLFVCNNCVGSDDWTSDLNCPKILSSTTKVNYSLFILVIAIITTSF</sequence>
<dbReference type="EMBL" id="CAJOBH010001453">
    <property type="protein sequence ID" value="CAF3855712.1"/>
    <property type="molecule type" value="Genomic_DNA"/>
</dbReference>
<dbReference type="InterPro" id="IPR016166">
    <property type="entry name" value="FAD-bd_PCMH"/>
</dbReference>
<dbReference type="InterPro" id="IPR006094">
    <property type="entry name" value="Oxid_FAD_bind_N"/>
</dbReference>
<evidence type="ECO:0000313" key="9">
    <source>
        <dbReference type="EMBL" id="CAF4037592.1"/>
    </source>
</evidence>
<dbReference type="EMBL" id="CAJNRE010008288">
    <property type="protein sequence ID" value="CAF2071968.1"/>
    <property type="molecule type" value="Genomic_DNA"/>
</dbReference>
<evidence type="ECO:0000313" key="6">
    <source>
        <dbReference type="EMBL" id="CAF1511774.1"/>
    </source>
</evidence>
<dbReference type="EMBL" id="CAJNOV010000207">
    <property type="protein sequence ID" value="CAF1010054.1"/>
    <property type="molecule type" value="Genomic_DNA"/>
</dbReference>
<accession>A0A814HIC5</accession>